<dbReference type="GO" id="GO:0016020">
    <property type="term" value="C:membrane"/>
    <property type="evidence" value="ECO:0007669"/>
    <property type="project" value="InterPro"/>
</dbReference>
<evidence type="ECO:0000313" key="7">
    <source>
        <dbReference type="EMBL" id="QIK40924.1"/>
    </source>
</evidence>
<keyword evidence="5" id="KW-0812">Transmembrane</keyword>
<dbReference type="Pfam" id="PF00015">
    <property type="entry name" value="MCPsignal"/>
    <property type="match status" value="1"/>
</dbReference>
<dbReference type="EMBL" id="CP049811">
    <property type="protein sequence ID" value="QIK40924.1"/>
    <property type="molecule type" value="Genomic_DNA"/>
</dbReference>
<keyword evidence="8" id="KW-1185">Reference proteome</keyword>
<evidence type="ECO:0000259" key="6">
    <source>
        <dbReference type="PROSITE" id="PS50111"/>
    </source>
</evidence>
<proteinExistence type="inferred from homology"/>
<evidence type="ECO:0000256" key="1">
    <source>
        <dbReference type="ARBA" id="ARBA00022500"/>
    </source>
</evidence>
<evidence type="ECO:0000256" key="5">
    <source>
        <dbReference type="SAM" id="Phobius"/>
    </source>
</evidence>
<dbReference type="SMART" id="SM00283">
    <property type="entry name" value="MA"/>
    <property type="match status" value="1"/>
</dbReference>
<dbReference type="GO" id="GO:0007165">
    <property type="term" value="P:signal transduction"/>
    <property type="evidence" value="ECO:0007669"/>
    <property type="project" value="UniProtKB-KW"/>
</dbReference>
<feature type="transmembrane region" description="Helical" evidence="5">
    <location>
        <begin position="12"/>
        <end position="30"/>
    </location>
</feature>
<dbReference type="PANTHER" id="PTHR43531">
    <property type="entry name" value="PROTEIN ICFG"/>
    <property type="match status" value="1"/>
</dbReference>
<keyword evidence="5" id="KW-1133">Transmembrane helix</keyword>
<dbReference type="PRINTS" id="PR00260">
    <property type="entry name" value="CHEMTRNSDUCR"/>
</dbReference>
<name>A0A6G7VLP2_9RHOB</name>
<dbReference type="GO" id="GO:0006935">
    <property type="term" value="P:chemotaxis"/>
    <property type="evidence" value="ECO:0007669"/>
    <property type="project" value="UniProtKB-KW"/>
</dbReference>
<keyword evidence="1" id="KW-0145">Chemotaxis</keyword>
<dbReference type="SUPFAM" id="SSF58104">
    <property type="entry name" value="Methyl-accepting chemotaxis protein (MCP) signaling domain"/>
    <property type="match status" value="1"/>
</dbReference>
<gene>
    <name evidence="7" type="ORF">G8E03_09185</name>
</gene>
<dbReference type="GO" id="GO:0004888">
    <property type="term" value="F:transmembrane signaling receptor activity"/>
    <property type="evidence" value="ECO:0007669"/>
    <property type="project" value="InterPro"/>
</dbReference>
<evidence type="ECO:0000313" key="8">
    <source>
        <dbReference type="Proteomes" id="UP000500791"/>
    </source>
</evidence>
<keyword evidence="3" id="KW-0807">Transducer</keyword>
<protein>
    <recommendedName>
        <fullName evidence="6">Methyl-accepting transducer domain-containing protein</fullName>
    </recommendedName>
</protein>
<dbReference type="Proteomes" id="UP000500791">
    <property type="component" value="Chromosome"/>
</dbReference>
<feature type="transmembrane region" description="Helical" evidence="5">
    <location>
        <begin position="61"/>
        <end position="80"/>
    </location>
</feature>
<sequence>MKNFANRVGVIQITGAFSILHIPLIGLIAFIMDKPMLLGMGLSAALSIPAMILAIRREYGAPSSVALGLVGQAMILLALLQGNTMQGDLHMYFFVILAIVGTLDSRPAIIATGAAVALHHLFLNYYLPALVYPDGSSYGRVFLHGLFVVMECIALVLAHEWRKRLTDLRNIARVQAERDAEVARETQVQLTEITDRASSERRRTIEQFDKAFADLISQGAAGDFSARLSEDFEDEVFSRIAAKLNHLFTSVEFSVDQVEQQFRALADGRLQHRMDTAGLGRFADIGIAANGATSALEAVLSETDRAVRMTRETVTKVLCDTDTVSERASQQAAAIEETAATTQQFTESLEIGQTLLRDVGAMATHLSKHASEGADVTAAAVASVGKIARGSGEMREILGVIEAISFQTNLLALNAAVEAARAGEAGRGFAVVATEVRRLAKRSADAANDISALIEDSNGNMQSGVEMVERAGGMLSEITEQTRNVATQVAQVTRTAEEQTIGLREIDAAITAMESSVQSTANIAERTTRSMGELADQIGLVERNLRSFSIERMVEEEIPEPAADTTPPLSTGNTALAYEEDWSEL</sequence>
<dbReference type="InterPro" id="IPR004089">
    <property type="entry name" value="MCPsignal_dom"/>
</dbReference>
<evidence type="ECO:0000256" key="2">
    <source>
        <dbReference type="ARBA" id="ARBA00029447"/>
    </source>
</evidence>
<comment type="similarity">
    <text evidence="2">Belongs to the methyl-accepting chemotaxis (MCP) protein family.</text>
</comment>
<dbReference type="PANTHER" id="PTHR43531:SF11">
    <property type="entry name" value="METHYL-ACCEPTING CHEMOTAXIS PROTEIN 3"/>
    <property type="match status" value="1"/>
</dbReference>
<dbReference type="Gene3D" id="1.10.287.950">
    <property type="entry name" value="Methyl-accepting chemotaxis protein"/>
    <property type="match status" value="1"/>
</dbReference>
<keyword evidence="5" id="KW-0472">Membrane</keyword>
<dbReference type="PROSITE" id="PS50111">
    <property type="entry name" value="CHEMOTAXIS_TRANSDUC_2"/>
    <property type="match status" value="1"/>
</dbReference>
<dbReference type="KEGG" id="mon:G8E03_09185"/>
<dbReference type="RefSeq" id="WP_166190905.1">
    <property type="nucleotide sequence ID" value="NZ_CP049811.1"/>
</dbReference>
<feature type="domain" description="Methyl-accepting transducer" evidence="6">
    <location>
        <begin position="306"/>
        <end position="535"/>
    </location>
</feature>
<evidence type="ECO:0000256" key="3">
    <source>
        <dbReference type="PROSITE-ProRule" id="PRU00284"/>
    </source>
</evidence>
<dbReference type="InterPro" id="IPR004090">
    <property type="entry name" value="Chemotax_Me-accpt_rcpt"/>
</dbReference>
<organism evidence="7 8">
    <name type="scientific">Pontivivens nitratireducens</name>
    <dbReference type="NCBI Taxonomy" id="2758038"/>
    <lineage>
        <taxon>Bacteria</taxon>
        <taxon>Pseudomonadati</taxon>
        <taxon>Pseudomonadota</taxon>
        <taxon>Alphaproteobacteria</taxon>
        <taxon>Rhodobacterales</taxon>
        <taxon>Paracoccaceae</taxon>
        <taxon>Pontivivens</taxon>
    </lineage>
</organism>
<feature type="transmembrane region" description="Helical" evidence="5">
    <location>
        <begin position="141"/>
        <end position="159"/>
    </location>
</feature>
<feature type="region of interest" description="Disordered" evidence="4">
    <location>
        <begin position="559"/>
        <end position="585"/>
    </location>
</feature>
<accession>A0A6G7VLP2</accession>
<reference evidence="7 8" key="1">
    <citation type="submission" date="2020-03" db="EMBL/GenBank/DDBJ databases">
        <title>Complete genome sequence of Monaibacterium sp. ALG8 with diverse plasmids.</title>
        <authorList>
            <person name="Sun C."/>
        </authorList>
    </citation>
    <scope>NUCLEOTIDE SEQUENCE [LARGE SCALE GENOMIC DNA]</scope>
    <source>
        <strain evidence="7 8">ALG8</strain>
    </source>
</reference>
<dbReference type="AlphaFoldDB" id="A0A6G7VLP2"/>
<dbReference type="InterPro" id="IPR051310">
    <property type="entry name" value="MCP_chemotaxis"/>
</dbReference>
<evidence type="ECO:0000256" key="4">
    <source>
        <dbReference type="SAM" id="MobiDB-lite"/>
    </source>
</evidence>
<feature type="transmembrane region" description="Helical" evidence="5">
    <location>
        <begin position="92"/>
        <end position="121"/>
    </location>
</feature>
<feature type="transmembrane region" description="Helical" evidence="5">
    <location>
        <begin position="37"/>
        <end position="55"/>
    </location>
</feature>